<dbReference type="Proteomes" id="UP000593567">
    <property type="component" value="Unassembled WGS sequence"/>
</dbReference>
<evidence type="ECO:0000313" key="2">
    <source>
        <dbReference type="EMBL" id="KAF6022109.1"/>
    </source>
</evidence>
<feature type="region of interest" description="Disordered" evidence="1">
    <location>
        <begin position="1"/>
        <end position="51"/>
    </location>
</feature>
<dbReference type="EMBL" id="VXIV02002901">
    <property type="protein sequence ID" value="KAF6022109.1"/>
    <property type="molecule type" value="Genomic_DNA"/>
</dbReference>
<reference evidence="2" key="1">
    <citation type="submission" date="2020-06" db="EMBL/GenBank/DDBJ databases">
        <title>Draft genome of Bugula neritina, a colonial animal packing powerful symbionts and potential medicines.</title>
        <authorList>
            <person name="Rayko M."/>
        </authorList>
    </citation>
    <scope>NUCLEOTIDE SEQUENCE [LARGE SCALE GENOMIC DNA]</scope>
    <source>
        <strain evidence="2">Kwan_BN1</strain>
    </source>
</reference>
<name>A0A7J7J7A6_BUGNE</name>
<feature type="compositionally biased region" description="Basic residues" evidence="1">
    <location>
        <begin position="1"/>
        <end position="12"/>
    </location>
</feature>
<evidence type="ECO:0000256" key="1">
    <source>
        <dbReference type="SAM" id="MobiDB-lite"/>
    </source>
</evidence>
<comment type="caution">
    <text evidence="2">The sequence shown here is derived from an EMBL/GenBank/DDBJ whole genome shotgun (WGS) entry which is preliminary data.</text>
</comment>
<evidence type="ECO:0000313" key="3">
    <source>
        <dbReference type="Proteomes" id="UP000593567"/>
    </source>
</evidence>
<protein>
    <submittedName>
        <fullName evidence="2">Uncharacterized protein</fullName>
    </submittedName>
</protein>
<keyword evidence="3" id="KW-1185">Reference proteome</keyword>
<organism evidence="2 3">
    <name type="scientific">Bugula neritina</name>
    <name type="common">Brown bryozoan</name>
    <name type="synonym">Sertularia neritina</name>
    <dbReference type="NCBI Taxonomy" id="10212"/>
    <lineage>
        <taxon>Eukaryota</taxon>
        <taxon>Metazoa</taxon>
        <taxon>Spiralia</taxon>
        <taxon>Lophotrochozoa</taxon>
        <taxon>Bryozoa</taxon>
        <taxon>Gymnolaemata</taxon>
        <taxon>Cheilostomatida</taxon>
        <taxon>Flustrina</taxon>
        <taxon>Buguloidea</taxon>
        <taxon>Bugulidae</taxon>
        <taxon>Bugula</taxon>
    </lineage>
</organism>
<proteinExistence type="predicted"/>
<feature type="compositionally biased region" description="Polar residues" evidence="1">
    <location>
        <begin position="13"/>
        <end position="24"/>
    </location>
</feature>
<gene>
    <name evidence="2" type="ORF">EB796_019576</name>
</gene>
<sequence length="180" mass="20484">MMMPANKRKQASRSHTPSVNTVSSVERLAQQPRPDDGKIGPKSSQGKIETGELLDPDVNEFIIPNLPKYEEKLKTRLGIKQGKMMTSSAGGRQVSDLIRHVKEDEIPQVLSPLNISKPHFIWVYEWDLYEPLFTRNWTFTYHLPLPGYHEKMKKIKEDGNSISKWMPMLTAIPELSGAAN</sequence>
<dbReference type="AlphaFoldDB" id="A0A7J7J7A6"/>
<accession>A0A7J7J7A6</accession>